<evidence type="ECO:0000259" key="13">
    <source>
        <dbReference type="PROSITE" id="PS51686"/>
    </source>
</evidence>
<dbReference type="RefSeq" id="XP_031781808.1">
    <property type="nucleotide sequence ID" value="XM_031925948.2"/>
</dbReference>
<evidence type="ECO:0000313" key="14">
    <source>
        <dbReference type="EnsemblMetazoa" id="XP_031781808"/>
    </source>
</evidence>
<dbReference type="CTD" id="54888"/>
<dbReference type="InterPro" id="IPR057285">
    <property type="entry name" value="Pre-PUA_NSUN2"/>
</dbReference>
<dbReference type="InterPro" id="IPR023270">
    <property type="entry name" value="RCMT_NCL1"/>
</dbReference>
<dbReference type="Gene3D" id="3.40.50.150">
    <property type="entry name" value="Vaccinia Virus protein VP39"/>
    <property type="match status" value="1"/>
</dbReference>
<proteinExistence type="inferred from homology"/>
<dbReference type="GO" id="GO:0000049">
    <property type="term" value="F:tRNA binding"/>
    <property type="evidence" value="ECO:0007669"/>
    <property type="project" value="UniProtKB-KW"/>
</dbReference>
<keyword evidence="9 11" id="KW-0694">RNA-binding</keyword>
<evidence type="ECO:0000256" key="11">
    <source>
        <dbReference type="PROSITE-ProRule" id="PRU01023"/>
    </source>
</evidence>
<dbReference type="SUPFAM" id="SSF53335">
    <property type="entry name" value="S-adenosyl-L-methionine-dependent methyltransferases"/>
    <property type="match status" value="1"/>
</dbReference>
<dbReference type="EnsemblMetazoa" id="XM_031925948">
    <property type="protein sequence ID" value="XP_031781808"/>
    <property type="gene ID" value="LOC100116182"/>
</dbReference>
<evidence type="ECO:0000256" key="5">
    <source>
        <dbReference type="ARBA" id="ARBA00022603"/>
    </source>
</evidence>
<feature type="binding site" evidence="11">
    <location>
        <position position="208"/>
    </location>
    <ligand>
        <name>S-adenosyl-L-methionine</name>
        <dbReference type="ChEBI" id="CHEBI:59789"/>
    </ligand>
</feature>
<keyword evidence="6 11" id="KW-0808">Transferase</keyword>
<name>A0A7M7Q910_NASVI</name>
<evidence type="ECO:0000256" key="10">
    <source>
        <dbReference type="ARBA" id="ARBA00023242"/>
    </source>
</evidence>
<feature type="domain" description="SAM-dependent MTase RsmB/NOP-type" evidence="13">
    <location>
        <begin position="1"/>
        <end position="369"/>
    </location>
</feature>
<dbReference type="InterPro" id="IPR049560">
    <property type="entry name" value="MeTrfase_RsmB-F_NOP2_cat"/>
</dbReference>
<feature type="binding site" evidence="11">
    <location>
        <position position="154"/>
    </location>
    <ligand>
        <name>S-adenosyl-L-methionine</name>
        <dbReference type="ChEBI" id="CHEBI:59789"/>
    </ligand>
</feature>
<dbReference type="InterPro" id="IPR057286">
    <property type="entry name" value="PUA_NSUN2"/>
</dbReference>
<evidence type="ECO:0000256" key="4">
    <source>
        <dbReference type="ARBA" id="ARBA00022555"/>
    </source>
</evidence>
<keyword evidence="15" id="KW-1185">Reference proteome</keyword>
<evidence type="ECO:0000256" key="2">
    <source>
        <dbReference type="ARBA" id="ARBA00007494"/>
    </source>
</evidence>
<feature type="binding site" evidence="11">
    <location>
        <position position="181"/>
    </location>
    <ligand>
        <name>S-adenosyl-L-methionine</name>
        <dbReference type="ChEBI" id="CHEBI:59789"/>
    </ligand>
</feature>
<dbReference type="GO" id="GO:0016428">
    <property type="term" value="F:tRNA (cytidine-5-)-methyltransferase activity"/>
    <property type="evidence" value="ECO:0007669"/>
    <property type="project" value="InterPro"/>
</dbReference>
<feature type="active site" description="Nucleophile" evidence="11">
    <location>
        <position position="261"/>
    </location>
</feature>
<dbReference type="PANTHER" id="PTHR22808">
    <property type="entry name" value="NCL1 YEAST -RELATED NOL1/NOP2/FMU SUN DOMAIN-CONTAINING"/>
    <property type="match status" value="1"/>
</dbReference>
<dbReference type="EC" id="2.1.1.203" evidence="3"/>
<evidence type="ECO:0000256" key="8">
    <source>
        <dbReference type="ARBA" id="ARBA00022694"/>
    </source>
</evidence>
<feature type="compositionally biased region" description="Basic and acidic residues" evidence="12">
    <location>
        <begin position="660"/>
        <end position="671"/>
    </location>
</feature>
<dbReference type="SMR" id="A0A7M7Q910"/>
<keyword evidence="5 11" id="KW-0489">Methyltransferase</keyword>
<keyword evidence="8" id="KW-0819">tRNA processing</keyword>
<keyword evidence="10" id="KW-0539">Nucleus</keyword>
<dbReference type="GeneID" id="100116182"/>
<evidence type="ECO:0000256" key="1">
    <source>
        <dbReference type="ARBA" id="ARBA00004123"/>
    </source>
</evidence>
<evidence type="ECO:0000256" key="7">
    <source>
        <dbReference type="ARBA" id="ARBA00022691"/>
    </source>
</evidence>
<dbReference type="InterPro" id="IPR001678">
    <property type="entry name" value="MeTrfase_RsmB-F_NOP2_dom"/>
</dbReference>
<dbReference type="Pfam" id="PF25378">
    <property type="entry name" value="PUA_NSUN2"/>
    <property type="match status" value="1"/>
</dbReference>
<evidence type="ECO:0000256" key="12">
    <source>
        <dbReference type="SAM" id="MobiDB-lite"/>
    </source>
</evidence>
<keyword evidence="4" id="KW-0820">tRNA-binding</keyword>
<dbReference type="Pfam" id="PF01189">
    <property type="entry name" value="Methyltr_RsmB-F"/>
    <property type="match status" value="1"/>
</dbReference>
<evidence type="ECO:0000313" key="15">
    <source>
        <dbReference type="Proteomes" id="UP000002358"/>
    </source>
</evidence>
<comment type="similarity">
    <text evidence="2 11">Belongs to the class I-like SAM-binding methyltransferase superfamily. RsmB/NOP family.</text>
</comment>
<dbReference type="InterPro" id="IPR023267">
    <property type="entry name" value="RCMT"/>
</dbReference>
<evidence type="ECO:0000256" key="3">
    <source>
        <dbReference type="ARBA" id="ARBA00012629"/>
    </source>
</evidence>
<feature type="binding site" evidence="11">
    <location>
        <begin position="123"/>
        <end position="129"/>
    </location>
    <ligand>
        <name>S-adenosyl-L-methionine</name>
        <dbReference type="ChEBI" id="CHEBI:59789"/>
    </ligand>
</feature>
<dbReference type="InterPro" id="IPR029063">
    <property type="entry name" value="SAM-dependent_MTases_sf"/>
</dbReference>
<dbReference type="GO" id="GO:0005737">
    <property type="term" value="C:cytoplasm"/>
    <property type="evidence" value="ECO:0007669"/>
    <property type="project" value="TreeGrafter"/>
</dbReference>
<feature type="region of interest" description="Disordered" evidence="12">
    <location>
        <begin position="642"/>
        <end position="671"/>
    </location>
</feature>
<dbReference type="PROSITE" id="PS01153">
    <property type="entry name" value="NOL1_NOP2_SUN"/>
    <property type="match status" value="1"/>
</dbReference>
<dbReference type="PANTHER" id="PTHR22808:SF1">
    <property type="entry name" value="RNA CYTOSINE-C(5)-METHYLTRANSFERASE NSUN2-RELATED"/>
    <property type="match status" value="1"/>
</dbReference>
<accession>A0A7M7Q910</accession>
<evidence type="ECO:0000256" key="9">
    <source>
        <dbReference type="ARBA" id="ARBA00022884"/>
    </source>
</evidence>
<protein>
    <recommendedName>
        <fullName evidence="3">tRNA (cytosine(34)-C(5))-methyltransferase</fullName>
        <ecNumber evidence="3">2.1.1.203</ecNumber>
    </recommendedName>
</protein>
<organism evidence="14 15">
    <name type="scientific">Nasonia vitripennis</name>
    <name type="common">Parasitic wasp</name>
    <dbReference type="NCBI Taxonomy" id="7425"/>
    <lineage>
        <taxon>Eukaryota</taxon>
        <taxon>Metazoa</taxon>
        <taxon>Ecdysozoa</taxon>
        <taxon>Arthropoda</taxon>
        <taxon>Hexapoda</taxon>
        <taxon>Insecta</taxon>
        <taxon>Pterygota</taxon>
        <taxon>Neoptera</taxon>
        <taxon>Endopterygota</taxon>
        <taxon>Hymenoptera</taxon>
        <taxon>Apocrita</taxon>
        <taxon>Proctotrupomorpha</taxon>
        <taxon>Chalcidoidea</taxon>
        <taxon>Pteromalidae</taxon>
        <taxon>Pteromalinae</taxon>
        <taxon>Nasonia</taxon>
    </lineage>
</organism>
<reference evidence="14" key="1">
    <citation type="submission" date="2021-01" db="UniProtKB">
        <authorList>
            <consortium name="EnsemblMetazoa"/>
        </authorList>
    </citation>
    <scope>IDENTIFICATION</scope>
</reference>
<dbReference type="PRINTS" id="PR02011">
    <property type="entry name" value="RCMTNCL1"/>
</dbReference>
<comment type="subcellular location">
    <subcellularLocation>
        <location evidence="1">Nucleus</location>
    </subcellularLocation>
</comment>
<dbReference type="PRINTS" id="PR02008">
    <property type="entry name" value="RCMTFAMILY"/>
</dbReference>
<dbReference type="PROSITE" id="PS51686">
    <property type="entry name" value="SAM_MT_RSMB_NOP"/>
    <property type="match status" value="1"/>
</dbReference>
<sequence length="671" mass="76718">MRENLPVAFRITGSKAETKALLEIIKGDFFKEIVNTKLPDSQDNQDNQCKEVKPHCLPFYPENLGWQLQLTRKDIRRSEAFFRLHNFLIAETNSGNISRQEVVSMVPPLVLDVKPWHKVLDMCAAPGSKTAQLIEMIHADEKIPLPEGFVIANDLDNNRCYMLVHQAKRLNSPNILITNHDSSVMPNFTVTQADGSKGTLKFDRILADVPCSGDGTMRKNPDIWCKWSPANGNNLHGIQYRIAKRGVELLAVGGKMVYSTCSLNPIENEAVLHRLLSETGDSVRLVDCKDSVPGLVYNHGVSHWQPASKNLQYFTSWEDVPDQLQTQIRPKMFPPKLDEIDKFHLERCMRILPHHQDTGGFFVAVLEKLKPLPWENETTLKSEISKLPTNVPQKEENKTEKVTDKKRILEDDKKPWGPQRKRKRLQGYREDPFVFFKNENEDVWPSIKEFYNISDALDAQCLLVRCHEGKKKNVYFTSPAIRDIVLCNEDKVKMINTGVKTFVRCDNKNMSCAFRLAQEGLNSIVHFIGECRKVKIFKEDLIMLLQNDNPHTPPEITKLNSITQERLKDFAKGSCVLVYEEQNTDNPYPLRLEMVGWRGTMSLRAYVSIHDAIHYLRLLGGDCSKFEKNKFQVNRDAAASKIEEDNDEEIIGSVQNENGDLIKTDETSVDN</sequence>
<keyword evidence="7 11" id="KW-0949">S-adenosyl-L-methionine</keyword>
<dbReference type="GO" id="GO:0030488">
    <property type="term" value="P:tRNA methylation"/>
    <property type="evidence" value="ECO:0007669"/>
    <property type="project" value="TreeGrafter"/>
</dbReference>
<dbReference type="Proteomes" id="UP000002358">
    <property type="component" value="Unassembled WGS sequence"/>
</dbReference>
<dbReference type="AlphaFoldDB" id="A0A7M7Q910"/>
<dbReference type="Pfam" id="PF25376">
    <property type="entry name" value="Pre-PUA_NSUN2"/>
    <property type="match status" value="1"/>
</dbReference>
<evidence type="ECO:0000256" key="6">
    <source>
        <dbReference type="ARBA" id="ARBA00022679"/>
    </source>
</evidence>
<dbReference type="GO" id="GO:0005634">
    <property type="term" value="C:nucleus"/>
    <property type="evidence" value="ECO:0007669"/>
    <property type="project" value="UniProtKB-SubCell"/>
</dbReference>
<dbReference type="InterPro" id="IPR018314">
    <property type="entry name" value="RsmB/NOL1/NOP2-like_CS"/>
</dbReference>